<comment type="caution">
    <text evidence="1">The sequence shown here is derived from an EMBL/GenBank/DDBJ whole genome shotgun (WGS) entry which is preliminary data.</text>
</comment>
<dbReference type="EMBL" id="JADMLG010000004">
    <property type="protein sequence ID" value="MBH0776900.1"/>
    <property type="molecule type" value="Genomic_DNA"/>
</dbReference>
<evidence type="ECO:0000313" key="1">
    <source>
        <dbReference type="EMBL" id="MBH0776900.1"/>
    </source>
</evidence>
<name>A0A931N061_9NOCA</name>
<reference evidence="1" key="1">
    <citation type="submission" date="2020-11" db="EMBL/GenBank/DDBJ databases">
        <title>Nocardia NEAU-351.nov., a novel actinomycete isolated from the cow dung.</title>
        <authorList>
            <person name="Zhang X."/>
        </authorList>
    </citation>
    <scope>NUCLEOTIDE SEQUENCE</scope>
    <source>
        <strain evidence="1">NEAU-351</strain>
    </source>
</reference>
<organism evidence="1 2">
    <name type="scientific">Nocardia bovistercoris</name>
    <dbReference type="NCBI Taxonomy" id="2785916"/>
    <lineage>
        <taxon>Bacteria</taxon>
        <taxon>Bacillati</taxon>
        <taxon>Actinomycetota</taxon>
        <taxon>Actinomycetes</taxon>
        <taxon>Mycobacteriales</taxon>
        <taxon>Nocardiaceae</taxon>
        <taxon>Nocardia</taxon>
    </lineage>
</organism>
<keyword evidence="2" id="KW-1185">Reference proteome</keyword>
<dbReference type="AlphaFoldDB" id="A0A931N061"/>
<accession>A0A931N061</accession>
<evidence type="ECO:0000313" key="2">
    <source>
        <dbReference type="Proteomes" id="UP000655751"/>
    </source>
</evidence>
<proteinExistence type="predicted"/>
<dbReference type="RefSeq" id="WP_196149253.1">
    <property type="nucleotide sequence ID" value="NZ_JADMLG010000004.1"/>
</dbReference>
<gene>
    <name evidence="1" type="ORF">IT779_11460</name>
</gene>
<protein>
    <submittedName>
        <fullName evidence="1">Uncharacterized protein</fullName>
    </submittedName>
</protein>
<sequence>MPVRYQFIIDGTLSERALAAFPELTASDRAPGDVTTLYGPVGDPVAMRSIMARIDSLGLTLLEMRQMPD</sequence>
<dbReference type="Proteomes" id="UP000655751">
    <property type="component" value="Unassembled WGS sequence"/>
</dbReference>